<comment type="catalytic activity">
    <reaction evidence="10">
        <text>resolvin D1 + NAD(+) = 8-oxoresolvin D1 + NADH + H(+)</text>
        <dbReference type="Rhea" id="RHEA:50124"/>
        <dbReference type="ChEBI" id="CHEBI:15378"/>
        <dbReference type="ChEBI" id="CHEBI:57540"/>
        <dbReference type="ChEBI" id="CHEBI:57945"/>
        <dbReference type="ChEBI" id="CHEBI:132079"/>
        <dbReference type="ChEBI" id="CHEBI:132080"/>
    </reaction>
    <physiologicalReaction direction="left-to-right" evidence="10">
        <dbReference type="Rhea" id="RHEA:50125"/>
    </physiologicalReaction>
</comment>
<comment type="catalytic activity">
    <reaction evidence="21">
        <text>resolvin E1 + NAD(+) = 18-oxo-resolvin E1 + NADH + H(+)</text>
        <dbReference type="Rhea" id="RHEA:49244"/>
        <dbReference type="ChEBI" id="CHEBI:15378"/>
        <dbReference type="ChEBI" id="CHEBI:57540"/>
        <dbReference type="ChEBI" id="CHEBI:57945"/>
        <dbReference type="ChEBI" id="CHEBI:91000"/>
        <dbReference type="ChEBI" id="CHEBI:91001"/>
    </reaction>
    <physiologicalReaction direction="left-to-right" evidence="21">
        <dbReference type="Rhea" id="RHEA:49245"/>
    </physiologicalReaction>
</comment>
<evidence type="ECO:0000256" key="15">
    <source>
        <dbReference type="ARBA" id="ARBA00048393"/>
    </source>
</evidence>
<dbReference type="PRINTS" id="PR00080">
    <property type="entry name" value="SDRFAMILY"/>
</dbReference>
<proteinExistence type="inferred from homology"/>
<comment type="similarity">
    <text evidence="1 22">Belongs to the short-chain dehydrogenases/reductases (SDR) family.</text>
</comment>
<evidence type="ECO:0000256" key="9">
    <source>
        <dbReference type="ARBA" id="ARBA00047325"/>
    </source>
</evidence>
<comment type="catalytic activity">
    <reaction evidence="12">
        <text>15-oxo-(5S,6R)-dihydroxy-(7E,9E,11Z)-eicosatrienoate + NADH + H(+) = (5S,6R,15S)-trihydroxy-(7E,9E,11Z)-eicosatrienoate + NAD(+)</text>
        <dbReference type="Rhea" id="RHEA:41596"/>
        <dbReference type="ChEBI" id="CHEBI:15378"/>
        <dbReference type="ChEBI" id="CHEBI:57540"/>
        <dbReference type="ChEBI" id="CHEBI:57945"/>
        <dbReference type="ChEBI" id="CHEBI:78325"/>
        <dbReference type="ChEBI" id="CHEBI:78329"/>
    </reaction>
    <physiologicalReaction direction="left-to-right" evidence="12">
        <dbReference type="Rhea" id="RHEA:41597"/>
    </physiologicalReaction>
</comment>
<dbReference type="PANTHER" id="PTHR44229:SF4">
    <property type="entry name" value="15-HYDROXYPROSTAGLANDIN DEHYDROGENASE [NAD(+)]"/>
    <property type="match status" value="1"/>
</dbReference>
<name>A0AA39FM62_9HYME</name>
<dbReference type="GO" id="GO:0047034">
    <property type="term" value="F:15-hydroxyicosatetraenoate dehydrogenase activity"/>
    <property type="evidence" value="ECO:0007669"/>
    <property type="project" value="UniProtKB-EC"/>
</dbReference>
<evidence type="ECO:0000256" key="10">
    <source>
        <dbReference type="ARBA" id="ARBA00047672"/>
    </source>
</evidence>
<evidence type="ECO:0000256" key="20">
    <source>
        <dbReference type="ARBA" id="ARBA00049151"/>
    </source>
</evidence>
<comment type="caution">
    <text evidence="23">The sequence shown here is derived from an EMBL/GenBank/DDBJ whole genome shotgun (WGS) entry which is preliminary data.</text>
</comment>
<evidence type="ECO:0000256" key="14">
    <source>
        <dbReference type="ARBA" id="ARBA00048170"/>
    </source>
</evidence>
<dbReference type="SUPFAM" id="SSF51735">
    <property type="entry name" value="NAD(P)-binding Rossmann-fold domains"/>
    <property type="match status" value="1"/>
</dbReference>
<dbReference type="PANTHER" id="PTHR44229">
    <property type="entry name" value="15-HYDROXYPROSTAGLANDIN DEHYDROGENASE [NAD(+)]"/>
    <property type="match status" value="1"/>
</dbReference>
<keyword evidence="2" id="KW-0560">Oxidoreductase</keyword>
<dbReference type="EMBL" id="JAQQBS010000002">
    <property type="protein sequence ID" value="KAK0171814.1"/>
    <property type="molecule type" value="Genomic_DNA"/>
</dbReference>
<dbReference type="Gene3D" id="3.40.50.720">
    <property type="entry name" value="NAD(P)-binding Rossmann-like Domain"/>
    <property type="match status" value="1"/>
</dbReference>
<dbReference type="EC" id="1.1.1.141" evidence="3"/>
<evidence type="ECO:0000256" key="8">
    <source>
        <dbReference type="ARBA" id="ARBA00045705"/>
    </source>
</evidence>
<accession>A0AA39FM62</accession>
<organism evidence="23 24">
    <name type="scientific">Microctonus aethiopoides</name>
    <dbReference type="NCBI Taxonomy" id="144406"/>
    <lineage>
        <taxon>Eukaryota</taxon>
        <taxon>Metazoa</taxon>
        <taxon>Ecdysozoa</taxon>
        <taxon>Arthropoda</taxon>
        <taxon>Hexapoda</taxon>
        <taxon>Insecta</taxon>
        <taxon>Pterygota</taxon>
        <taxon>Neoptera</taxon>
        <taxon>Endopterygota</taxon>
        <taxon>Hymenoptera</taxon>
        <taxon>Apocrita</taxon>
        <taxon>Ichneumonoidea</taxon>
        <taxon>Braconidae</taxon>
        <taxon>Euphorinae</taxon>
        <taxon>Microctonus</taxon>
    </lineage>
</organism>
<evidence type="ECO:0000256" key="13">
    <source>
        <dbReference type="ARBA" id="ARBA00048144"/>
    </source>
</evidence>
<dbReference type="PROSITE" id="PS00061">
    <property type="entry name" value="ADH_SHORT"/>
    <property type="match status" value="1"/>
</dbReference>
<dbReference type="FunFam" id="3.40.50.720:FF:000149">
    <property type="entry name" value="15-hydroxyprostaglandin dehydrogenase [NAD(+)]"/>
    <property type="match status" value="1"/>
</dbReference>
<evidence type="ECO:0000256" key="21">
    <source>
        <dbReference type="ARBA" id="ARBA00049188"/>
    </source>
</evidence>
<evidence type="ECO:0000256" key="3">
    <source>
        <dbReference type="ARBA" id="ARBA00038968"/>
    </source>
</evidence>
<gene>
    <name evidence="23" type="ORF">PV328_005213</name>
</gene>
<dbReference type="EC" id="1.1.1.232" evidence="4"/>
<evidence type="ECO:0000256" key="5">
    <source>
        <dbReference type="ARBA" id="ARBA00040276"/>
    </source>
</evidence>
<evidence type="ECO:0000313" key="24">
    <source>
        <dbReference type="Proteomes" id="UP001168990"/>
    </source>
</evidence>
<evidence type="ECO:0000256" key="18">
    <source>
        <dbReference type="ARBA" id="ARBA00048739"/>
    </source>
</evidence>
<comment type="catalytic activity">
    <reaction evidence="15">
        <text>resolvin D2 + NAD(+) = 7-oxoresolvin D2 + NADH + H(+)</text>
        <dbReference type="Rhea" id="RHEA:53584"/>
        <dbReference type="ChEBI" id="CHEBI:15378"/>
        <dbReference type="ChEBI" id="CHEBI:57540"/>
        <dbReference type="ChEBI" id="CHEBI:57945"/>
        <dbReference type="ChEBI" id="CHEBI:133367"/>
        <dbReference type="ChEBI" id="CHEBI:137497"/>
    </reaction>
    <physiologicalReaction direction="left-to-right" evidence="15">
        <dbReference type="Rhea" id="RHEA:53585"/>
    </physiologicalReaction>
</comment>
<evidence type="ECO:0000256" key="2">
    <source>
        <dbReference type="ARBA" id="ARBA00023002"/>
    </source>
</evidence>
<evidence type="ECO:0000256" key="4">
    <source>
        <dbReference type="ARBA" id="ARBA00039060"/>
    </source>
</evidence>
<comment type="function">
    <text evidence="8">Catalyzes the NAD-dependent dehydrogenation (oxidation) of a broad array of hydroxylated polyunsaturated fatty acids (mainly eicosanoids and docosanoids, including prostaglandins, lipoxins and resolvins), yielding their corresponding keto (oxo) metabolites. Decreases the levels of the pro-proliferative prostaglandins such as prostaglandin E2 (whose activity is increased in cancer because of an increase in the expression of cyclooxygenase 2) and generates oxo-fatty acid products that can profoundly influence cell function by abrogating pro-inflammatory cytokine expression. Converts resolvins E1, D1 and D2 to their oxo products, which represents a mode of resolvin inactivation. Resolvin E1 plays important roles during the resolution phase of acute inflammation, while resolvins D1 and D2 have a unique role in obesity-induced adipose inflammation.</text>
</comment>
<keyword evidence="24" id="KW-1185">Reference proteome</keyword>
<evidence type="ECO:0000256" key="12">
    <source>
        <dbReference type="ARBA" id="ARBA00048140"/>
    </source>
</evidence>
<evidence type="ECO:0000256" key="1">
    <source>
        <dbReference type="ARBA" id="ARBA00006484"/>
    </source>
</evidence>
<dbReference type="Proteomes" id="UP001168990">
    <property type="component" value="Unassembled WGS sequence"/>
</dbReference>
<reference evidence="23" key="1">
    <citation type="journal article" date="2023" name="bioRxiv">
        <title>Scaffold-level genome assemblies of two parasitoid biocontrol wasps reveal the parthenogenesis mechanism and an associated novel virus.</title>
        <authorList>
            <person name="Inwood S."/>
            <person name="Skelly J."/>
            <person name="Guhlin J."/>
            <person name="Harrop T."/>
            <person name="Goldson S."/>
            <person name="Dearden P."/>
        </authorList>
    </citation>
    <scope>NUCLEOTIDE SEQUENCE</scope>
    <source>
        <strain evidence="23">Irish</strain>
        <tissue evidence="23">Whole body</tissue>
    </source>
</reference>
<evidence type="ECO:0000256" key="16">
    <source>
        <dbReference type="ARBA" id="ARBA00048535"/>
    </source>
</evidence>
<sequence length="261" mass="28158">MALSIKDKSVLVTGGCRGIGYSCVHQLLLKGAKIVAILDMDSVCGEKAIQKFNTEFGRNCTIFFSTNVSKAEEFESNFKKAVEKMGGLDILINNAGIANERNWDMMININIKALIQGTFMAIDVMGKHKGGKGGTIINMSSISAFGAYVKIPVYAATKHAVIGFTRAIALNYETTGVAIKAMCPGATDTSIISNTEYSNLVSQEEASSFAAKMPRQRTEVVGKETIRLIEEATNGAIWINTLETSTLSLNIPDYTTYGTPV</sequence>
<dbReference type="InterPro" id="IPR020904">
    <property type="entry name" value="Sc_DH/Rdtase_CS"/>
</dbReference>
<evidence type="ECO:0000256" key="17">
    <source>
        <dbReference type="ARBA" id="ARBA00048611"/>
    </source>
</evidence>
<evidence type="ECO:0000256" key="6">
    <source>
        <dbReference type="ARBA" id="ARBA00041812"/>
    </source>
</evidence>
<comment type="catalytic activity">
    <reaction evidence="11">
        <text>14-hydroxy-(4Z,7Z,10Z,12E,16Z,19Z)-docosahexaenoate + NAD(+) = 14-oxo-(4Z,7Z,10Z,12E,16Z,19Z)-docosahexaenoate + NADH + H(+)</text>
        <dbReference type="Rhea" id="RHEA:48952"/>
        <dbReference type="ChEBI" id="CHEBI:15378"/>
        <dbReference type="ChEBI" id="CHEBI:57540"/>
        <dbReference type="ChEBI" id="CHEBI:57945"/>
        <dbReference type="ChEBI" id="CHEBI:90866"/>
        <dbReference type="ChEBI" id="CHEBI:90867"/>
    </reaction>
    <physiologicalReaction direction="left-to-right" evidence="11">
        <dbReference type="Rhea" id="RHEA:48953"/>
    </physiologicalReaction>
</comment>
<evidence type="ECO:0000256" key="22">
    <source>
        <dbReference type="RuleBase" id="RU000363"/>
    </source>
</evidence>
<evidence type="ECO:0000256" key="11">
    <source>
        <dbReference type="ARBA" id="ARBA00048008"/>
    </source>
</evidence>
<dbReference type="Pfam" id="PF00106">
    <property type="entry name" value="adh_short"/>
    <property type="match status" value="1"/>
</dbReference>
<dbReference type="InterPro" id="IPR036291">
    <property type="entry name" value="NAD(P)-bd_dom_sf"/>
</dbReference>
<evidence type="ECO:0000256" key="19">
    <source>
        <dbReference type="ARBA" id="ARBA00048921"/>
    </source>
</evidence>
<dbReference type="AlphaFoldDB" id="A0AA39FM62"/>
<comment type="catalytic activity">
    <reaction evidence="18">
        <text>prostaglandin E2 + NAD(+) = 15-oxoprostaglandin E2 + NADH + H(+)</text>
        <dbReference type="Rhea" id="RHEA:11876"/>
        <dbReference type="ChEBI" id="CHEBI:15378"/>
        <dbReference type="ChEBI" id="CHEBI:57400"/>
        <dbReference type="ChEBI" id="CHEBI:57540"/>
        <dbReference type="ChEBI" id="CHEBI:57945"/>
        <dbReference type="ChEBI" id="CHEBI:606564"/>
        <dbReference type="EC" id="1.1.1.141"/>
    </reaction>
    <physiologicalReaction direction="left-to-right" evidence="18">
        <dbReference type="Rhea" id="RHEA:11877"/>
    </physiologicalReaction>
</comment>
<comment type="catalytic activity">
    <reaction evidence="13">
        <text>(11R)-hydroxy-(5Z,8Z,12E,14Z)-eicosatetraenoate + NAD(+) = 11-oxo-(5Z,8Z,12E,14Z)-eicosatetraenoate + NADH + H(+)</text>
        <dbReference type="Rhea" id="RHEA:48640"/>
        <dbReference type="ChEBI" id="CHEBI:15378"/>
        <dbReference type="ChEBI" id="CHEBI:57540"/>
        <dbReference type="ChEBI" id="CHEBI:57945"/>
        <dbReference type="ChEBI" id="CHEBI:78836"/>
        <dbReference type="ChEBI" id="CHEBI:90697"/>
    </reaction>
    <physiologicalReaction direction="left-to-right" evidence="13">
        <dbReference type="Rhea" id="RHEA:48641"/>
    </physiologicalReaction>
</comment>
<dbReference type="GO" id="GO:0016404">
    <property type="term" value="F:15-hydroxyprostaglandin dehydrogenase (NAD+) activity"/>
    <property type="evidence" value="ECO:0007669"/>
    <property type="project" value="UniProtKB-EC"/>
</dbReference>
<evidence type="ECO:0000256" key="7">
    <source>
        <dbReference type="ARBA" id="ARBA00042026"/>
    </source>
</evidence>
<comment type="catalytic activity">
    <reaction evidence="9">
        <text>prostaglandin E1 + NAD(+) = 15-oxoprostaglandin E1 + NADH + H(+)</text>
        <dbReference type="Rhea" id="RHEA:16477"/>
        <dbReference type="ChEBI" id="CHEBI:15378"/>
        <dbReference type="ChEBI" id="CHEBI:57397"/>
        <dbReference type="ChEBI" id="CHEBI:57401"/>
        <dbReference type="ChEBI" id="CHEBI:57540"/>
        <dbReference type="ChEBI" id="CHEBI:57945"/>
    </reaction>
    <physiologicalReaction direction="left-to-right" evidence="9">
        <dbReference type="Rhea" id="RHEA:16478"/>
    </physiologicalReaction>
</comment>
<comment type="catalytic activity">
    <reaction evidence="17">
        <text>prostaglandin A1 + NAD(+) = 15-oxo-prostaglandin A1 + NADH + H(+)</text>
        <dbReference type="Rhea" id="RHEA:41263"/>
        <dbReference type="ChEBI" id="CHEBI:15378"/>
        <dbReference type="ChEBI" id="CHEBI:57398"/>
        <dbReference type="ChEBI" id="CHEBI:57540"/>
        <dbReference type="ChEBI" id="CHEBI:57945"/>
        <dbReference type="ChEBI" id="CHEBI:85072"/>
    </reaction>
    <physiologicalReaction direction="left-to-right" evidence="17">
        <dbReference type="Rhea" id="RHEA:41264"/>
    </physiologicalReaction>
</comment>
<comment type="catalytic activity">
    <reaction evidence="19">
        <text>resolvin D2 + NAD(+) = 16-oxoresolvin D2 + NADH + H(+)</text>
        <dbReference type="Rhea" id="RHEA:53588"/>
        <dbReference type="ChEBI" id="CHEBI:15378"/>
        <dbReference type="ChEBI" id="CHEBI:57540"/>
        <dbReference type="ChEBI" id="CHEBI:57945"/>
        <dbReference type="ChEBI" id="CHEBI:133367"/>
        <dbReference type="ChEBI" id="CHEBI:137498"/>
    </reaction>
    <physiologicalReaction direction="left-to-right" evidence="19">
        <dbReference type="Rhea" id="RHEA:53589"/>
    </physiologicalReaction>
</comment>
<protein>
    <recommendedName>
        <fullName evidence="5">15-hydroxyprostaglandin dehydrogenase [NAD(+)]</fullName>
        <ecNumber evidence="3">1.1.1.141</ecNumber>
        <ecNumber evidence="4">1.1.1.232</ecNumber>
    </recommendedName>
    <alternativeName>
        <fullName evidence="7">Eicosanoid/docosanoid dehydrogenase [NAD(+)]</fullName>
    </alternativeName>
    <alternativeName>
        <fullName evidence="6">Prostaglandin dehydrogenase 1</fullName>
    </alternativeName>
</protein>
<dbReference type="InterPro" id="IPR002347">
    <property type="entry name" value="SDR_fam"/>
</dbReference>
<comment type="catalytic activity">
    <reaction evidence="20">
        <text>(15S)-hydroxy-(5Z,8Z,11Z,13E)-eicosatetraenoate + NAD(+) = 15-oxo-(5Z,8Z,11Z,13E)-eicosatetraenoate + NADH + H(+)</text>
        <dbReference type="Rhea" id="RHEA:23260"/>
        <dbReference type="ChEBI" id="CHEBI:15378"/>
        <dbReference type="ChEBI" id="CHEBI:57409"/>
        <dbReference type="ChEBI" id="CHEBI:57410"/>
        <dbReference type="ChEBI" id="CHEBI:57540"/>
        <dbReference type="ChEBI" id="CHEBI:57945"/>
        <dbReference type="EC" id="1.1.1.232"/>
    </reaction>
    <physiologicalReaction direction="left-to-right" evidence="20">
        <dbReference type="Rhea" id="RHEA:23261"/>
    </physiologicalReaction>
</comment>
<evidence type="ECO:0000313" key="23">
    <source>
        <dbReference type="EMBL" id="KAK0171814.1"/>
    </source>
</evidence>
<comment type="catalytic activity">
    <reaction evidence="16">
        <text>lipoxin A4 + NAD(+) = 15-oxo-(5S,6R)-dihydroxy-(7E,9E,11Z,13E)-eicosatetraenoate + NADH + H(+)</text>
        <dbReference type="Rhea" id="RHEA:41572"/>
        <dbReference type="ChEBI" id="CHEBI:15378"/>
        <dbReference type="ChEBI" id="CHEBI:57540"/>
        <dbReference type="ChEBI" id="CHEBI:57945"/>
        <dbReference type="ChEBI" id="CHEBI:67026"/>
        <dbReference type="ChEBI" id="CHEBI:78311"/>
    </reaction>
    <physiologicalReaction direction="left-to-right" evidence="16">
        <dbReference type="Rhea" id="RHEA:41573"/>
    </physiologicalReaction>
</comment>
<dbReference type="PRINTS" id="PR00081">
    <property type="entry name" value="GDHRDH"/>
</dbReference>
<comment type="catalytic activity">
    <reaction evidence="14">
        <text>resolvin D1 + NAD(+) = 17-oxoresolvin D1 + NADH + H(+)</text>
        <dbReference type="Rhea" id="RHEA:50128"/>
        <dbReference type="ChEBI" id="CHEBI:15378"/>
        <dbReference type="ChEBI" id="CHEBI:57540"/>
        <dbReference type="ChEBI" id="CHEBI:57945"/>
        <dbReference type="ChEBI" id="CHEBI:132079"/>
        <dbReference type="ChEBI" id="CHEBI:132081"/>
    </reaction>
    <physiologicalReaction direction="left-to-right" evidence="14">
        <dbReference type="Rhea" id="RHEA:50129"/>
    </physiologicalReaction>
</comment>
<reference evidence="23" key="2">
    <citation type="submission" date="2023-03" db="EMBL/GenBank/DDBJ databases">
        <authorList>
            <person name="Inwood S.N."/>
            <person name="Skelly J.G."/>
            <person name="Guhlin J."/>
            <person name="Harrop T.W.R."/>
            <person name="Goldson S.G."/>
            <person name="Dearden P.K."/>
        </authorList>
    </citation>
    <scope>NUCLEOTIDE SEQUENCE</scope>
    <source>
        <strain evidence="23">Irish</strain>
        <tissue evidence="23">Whole body</tissue>
    </source>
</reference>
<dbReference type="GO" id="GO:0005737">
    <property type="term" value="C:cytoplasm"/>
    <property type="evidence" value="ECO:0007669"/>
    <property type="project" value="TreeGrafter"/>
</dbReference>